<dbReference type="SUPFAM" id="SSF52172">
    <property type="entry name" value="CheY-like"/>
    <property type="match status" value="1"/>
</dbReference>
<dbReference type="InterPro" id="IPR039420">
    <property type="entry name" value="WalR-like"/>
</dbReference>
<evidence type="ECO:0000313" key="11">
    <source>
        <dbReference type="Proteomes" id="UP000198623"/>
    </source>
</evidence>
<feature type="domain" description="OmpR/PhoB-type" evidence="9">
    <location>
        <begin position="124"/>
        <end position="219"/>
    </location>
</feature>
<dbReference type="AlphaFoldDB" id="A0A1I2T9P6"/>
<accession>A0A1I2T9P6</accession>
<dbReference type="Gene3D" id="1.10.10.10">
    <property type="entry name" value="Winged helix-like DNA-binding domain superfamily/Winged helix DNA-binding domain"/>
    <property type="match status" value="1"/>
</dbReference>
<dbReference type="PANTHER" id="PTHR48111:SF37">
    <property type="entry name" value="RESPONSE REGULATOR PROTEIN CARR"/>
    <property type="match status" value="1"/>
</dbReference>
<dbReference type="EMBL" id="FOOU01000009">
    <property type="protein sequence ID" value="SFG61743.1"/>
    <property type="molecule type" value="Genomic_DNA"/>
</dbReference>
<evidence type="ECO:0000256" key="6">
    <source>
        <dbReference type="PROSITE-ProRule" id="PRU00169"/>
    </source>
</evidence>
<dbReference type="CDD" id="cd00383">
    <property type="entry name" value="trans_reg_C"/>
    <property type="match status" value="1"/>
</dbReference>
<name>A0A1I2T9P6_9GAMM</name>
<protein>
    <submittedName>
        <fullName evidence="10">DNA-binding response regulator, OmpR family, contains REC and winged-helix (WHTH) domain</fullName>
    </submittedName>
</protein>
<feature type="modified residue" description="4-aspartylphosphate" evidence="6">
    <location>
        <position position="51"/>
    </location>
</feature>
<dbReference type="GO" id="GO:0000976">
    <property type="term" value="F:transcription cis-regulatory region binding"/>
    <property type="evidence" value="ECO:0007669"/>
    <property type="project" value="TreeGrafter"/>
</dbReference>
<dbReference type="InterPro" id="IPR001867">
    <property type="entry name" value="OmpR/PhoB-type_DNA-bd"/>
</dbReference>
<dbReference type="PROSITE" id="PS50110">
    <property type="entry name" value="RESPONSE_REGULATORY"/>
    <property type="match status" value="1"/>
</dbReference>
<dbReference type="Pfam" id="PF00072">
    <property type="entry name" value="Response_reg"/>
    <property type="match status" value="1"/>
</dbReference>
<evidence type="ECO:0000256" key="5">
    <source>
        <dbReference type="ARBA" id="ARBA00023163"/>
    </source>
</evidence>
<evidence type="ECO:0000259" key="8">
    <source>
        <dbReference type="PROSITE" id="PS50110"/>
    </source>
</evidence>
<evidence type="ECO:0000256" key="2">
    <source>
        <dbReference type="ARBA" id="ARBA00023012"/>
    </source>
</evidence>
<dbReference type="PANTHER" id="PTHR48111">
    <property type="entry name" value="REGULATOR OF RPOS"/>
    <property type="match status" value="1"/>
</dbReference>
<proteinExistence type="predicted"/>
<feature type="DNA-binding region" description="OmpR/PhoB-type" evidence="7">
    <location>
        <begin position="124"/>
        <end position="219"/>
    </location>
</feature>
<dbReference type="GO" id="GO:0005829">
    <property type="term" value="C:cytosol"/>
    <property type="evidence" value="ECO:0007669"/>
    <property type="project" value="TreeGrafter"/>
</dbReference>
<evidence type="ECO:0000259" key="9">
    <source>
        <dbReference type="PROSITE" id="PS51755"/>
    </source>
</evidence>
<keyword evidence="11" id="KW-1185">Reference proteome</keyword>
<organism evidence="10 11">
    <name type="scientific">Neptunomonas qingdaonensis</name>
    <dbReference type="NCBI Taxonomy" id="1045558"/>
    <lineage>
        <taxon>Bacteria</taxon>
        <taxon>Pseudomonadati</taxon>
        <taxon>Pseudomonadota</taxon>
        <taxon>Gammaproteobacteria</taxon>
        <taxon>Oceanospirillales</taxon>
        <taxon>Oceanospirillaceae</taxon>
        <taxon>Neptunomonas</taxon>
    </lineage>
</organism>
<dbReference type="OrthoDB" id="9802426at2"/>
<dbReference type="InterPro" id="IPR016032">
    <property type="entry name" value="Sig_transdc_resp-reg_C-effctor"/>
</dbReference>
<dbReference type="CDD" id="cd19934">
    <property type="entry name" value="REC_OmpR_EcPhoP-like"/>
    <property type="match status" value="1"/>
</dbReference>
<dbReference type="SMART" id="SM00862">
    <property type="entry name" value="Trans_reg_C"/>
    <property type="match status" value="1"/>
</dbReference>
<dbReference type="STRING" id="1045558.SAMN05216175_109160"/>
<keyword evidence="2" id="KW-0902">Two-component regulatory system</keyword>
<dbReference type="RefSeq" id="WP_090728690.1">
    <property type="nucleotide sequence ID" value="NZ_FOOU01000009.1"/>
</dbReference>
<dbReference type="InterPro" id="IPR011006">
    <property type="entry name" value="CheY-like_superfamily"/>
</dbReference>
<keyword evidence="4 7" id="KW-0238">DNA-binding</keyword>
<evidence type="ECO:0000256" key="1">
    <source>
        <dbReference type="ARBA" id="ARBA00022553"/>
    </source>
</evidence>
<evidence type="ECO:0000256" key="7">
    <source>
        <dbReference type="PROSITE-ProRule" id="PRU01091"/>
    </source>
</evidence>
<keyword evidence="5" id="KW-0804">Transcription</keyword>
<dbReference type="GO" id="GO:0000156">
    <property type="term" value="F:phosphorelay response regulator activity"/>
    <property type="evidence" value="ECO:0007669"/>
    <property type="project" value="TreeGrafter"/>
</dbReference>
<reference evidence="11" key="1">
    <citation type="submission" date="2016-10" db="EMBL/GenBank/DDBJ databases">
        <authorList>
            <person name="Varghese N."/>
            <person name="Submissions S."/>
        </authorList>
    </citation>
    <scope>NUCLEOTIDE SEQUENCE [LARGE SCALE GENOMIC DNA]</scope>
    <source>
        <strain evidence="11">CGMCC 1.10971</strain>
    </source>
</reference>
<evidence type="ECO:0000313" key="10">
    <source>
        <dbReference type="EMBL" id="SFG61743.1"/>
    </source>
</evidence>
<evidence type="ECO:0000256" key="3">
    <source>
        <dbReference type="ARBA" id="ARBA00023015"/>
    </source>
</evidence>
<dbReference type="GO" id="GO:0032993">
    <property type="term" value="C:protein-DNA complex"/>
    <property type="evidence" value="ECO:0007669"/>
    <property type="project" value="TreeGrafter"/>
</dbReference>
<dbReference type="Proteomes" id="UP000198623">
    <property type="component" value="Unassembled WGS sequence"/>
</dbReference>
<evidence type="ECO:0000256" key="4">
    <source>
        <dbReference type="ARBA" id="ARBA00023125"/>
    </source>
</evidence>
<dbReference type="SUPFAM" id="SSF46894">
    <property type="entry name" value="C-terminal effector domain of the bipartite response regulators"/>
    <property type="match status" value="1"/>
</dbReference>
<sequence length="224" mass="25535">MRVLLVEDDTDLVNSLKPRLQREGYVVETANNGVDAQFLGEEESFDAVILDLGLPQRPGLDVLTNWRHQGMTVPVLILTARDAWHERVDGLKAGADDYLGKPFHTDELLARLEALIRRSHGKADNELVSHGVRLLLSEQQAVKQSGEVIVLTGIEFRLLRYLMMHPDKVHSKSVLSEHIYEEEQIKDSNVIEVYINRLRHYFGKSFIENRRGQGYRLGPGTDNR</sequence>
<dbReference type="Gene3D" id="6.10.250.690">
    <property type="match status" value="1"/>
</dbReference>
<gene>
    <name evidence="10" type="ORF">SAMN05216175_109160</name>
</gene>
<dbReference type="InterPro" id="IPR001789">
    <property type="entry name" value="Sig_transdc_resp-reg_receiver"/>
</dbReference>
<dbReference type="FunFam" id="3.40.50.2300:FF:000002">
    <property type="entry name" value="DNA-binding response regulator PhoP"/>
    <property type="match status" value="1"/>
</dbReference>
<dbReference type="Pfam" id="PF00486">
    <property type="entry name" value="Trans_reg_C"/>
    <property type="match status" value="1"/>
</dbReference>
<feature type="domain" description="Response regulatory" evidence="8">
    <location>
        <begin position="2"/>
        <end position="116"/>
    </location>
</feature>
<dbReference type="SMART" id="SM00448">
    <property type="entry name" value="REC"/>
    <property type="match status" value="1"/>
</dbReference>
<dbReference type="Gene3D" id="3.40.50.2300">
    <property type="match status" value="1"/>
</dbReference>
<dbReference type="GO" id="GO:0006355">
    <property type="term" value="P:regulation of DNA-templated transcription"/>
    <property type="evidence" value="ECO:0007669"/>
    <property type="project" value="InterPro"/>
</dbReference>
<keyword evidence="3" id="KW-0805">Transcription regulation</keyword>
<keyword evidence="1 6" id="KW-0597">Phosphoprotein</keyword>
<dbReference type="InterPro" id="IPR036388">
    <property type="entry name" value="WH-like_DNA-bd_sf"/>
</dbReference>
<dbReference type="PROSITE" id="PS51755">
    <property type="entry name" value="OMPR_PHOB"/>
    <property type="match status" value="1"/>
</dbReference>